<dbReference type="Proteomes" id="UP000648075">
    <property type="component" value="Unassembled WGS sequence"/>
</dbReference>
<feature type="transmembrane region" description="Helical" evidence="1">
    <location>
        <begin position="79"/>
        <end position="112"/>
    </location>
</feature>
<reference evidence="2" key="1">
    <citation type="journal article" date="2014" name="Int. J. Syst. Evol. Microbiol.">
        <title>Complete genome sequence of Corynebacterium casei LMG S-19264T (=DSM 44701T), isolated from a smear-ripened cheese.</title>
        <authorList>
            <consortium name="US DOE Joint Genome Institute (JGI-PGF)"/>
            <person name="Walter F."/>
            <person name="Albersmeier A."/>
            <person name="Kalinowski J."/>
            <person name="Ruckert C."/>
        </authorList>
    </citation>
    <scope>NUCLEOTIDE SEQUENCE</scope>
    <source>
        <strain evidence="2">KCTC 32255</strain>
    </source>
</reference>
<comment type="caution">
    <text evidence="2">The sequence shown here is derived from an EMBL/GenBank/DDBJ whole genome shotgun (WGS) entry which is preliminary data.</text>
</comment>
<protein>
    <recommendedName>
        <fullName evidence="4">DUF1275 domain-containing protein</fullName>
    </recommendedName>
</protein>
<proteinExistence type="predicted"/>
<keyword evidence="1" id="KW-1133">Transmembrane helix</keyword>
<accession>A0A918PFQ9</accession>
<feature type="transmembrane region" description="Helical" evidence="1">
    <location>
        <begin position="150"/>
        <end position="170"/>
    </location>
</feature>
<keyword evidence="1" id="KW-0812">Transmembrane</keyword>
<evidence type="ECO:0000256" key="1">
    <source>
        <dbReference type="SAM" id="Phobius"/>
    </source>
</evidence>
<reference evidence="2" key="2">
    <citation type="submission" date="2020-09" db="EMBL/GenBank/DDBJ databases">
        <authorList>
            <person name="Sun Q."/>
            <person name="Kim S."/>
        </authorList>
    </citation>
    <scope>NUCLEOTIDE SEQUENCE</scope>
    <source>
        <strain evidence="2">KCTC 32255</strain>
    </source>
</reference>
<evidence type="ECO:0008006" key="4">
    <source>
        <dbReference type="Google" id="ProtNLM"/>
    </source>
</evidence>
<feature type="transmembrane region" description="Helical" evidence="1">
    <location>
        <begin position="176"/>
        <end position="199"/>
    </location>
</feature>
<organism evidence="2 3">
    <name type="scientific">Novosphingobium colocasiae</name>
    <dbReference type="NCBI Taxonomy" id="1256513"/>
    <lineage>
        <taxon>Bacteria</taxon>
        <taxon>Pseudomonadati</taxon>
        <taxon>Pseudomonadota</taxon>
        <taxon>Alphaproteobacteria</taxon>
        <taxon>Sphingomonadales</taxon>
        <taxon>Sphingomonadaceae</taxon>
        <taxon>Novosphingobium</taxon>
    </lineage>
</organism>
<dbReference type="AlphaFoldDB" id="A0A918PFQ9"/>
<sequence length="202" mass="20147">MLAFAVAGLAGFVDAVGYLSANRYFVSFMSGNTTRMATDFVREPASAAIPALLILGFVLGVASGSLVGHAAGRWRKPAVLALVTALLASGAAFGLAGLPAALLAMLVLAMGALNNTLQQGDAPVALTYMTGALVRIGQALAAIARGHPHAGLGAFLALWVSLASGAALGAAAYLRIGVACLGVAVATGAFLTVGGWLIARRT</sequence>
<evidence type="ECO:0000313" key="3">
    <source>
        <dbReference type="Proteomes" id="UP000648075"/>
    </source>
</evidence>
<dbReference type="PANTHER" id="PTHR37314">
    <property type="entry name" value="SLR0142 PROTEIN"/>
    <property type="match status" value="1"/>
</dbReference>
<evidence type="ECO:0000313" key="2">
    <source>
        <dbReference type="EMBL" id="GGZ04911.1"/>
    </source>
</evidence>
<keyword evidence="1" id="KW-0472">Membrane</keyword>
<gene>
    <name evidence="2" type="ORF">GCM10011614_19690</name>
</gene>
<keyword evidence="3" id="KW-1185">Reference proteome</keyword>
<dbReference type="InterPro" id="IPR010699">
    <property type="entry name" value="DUF1275"/>
</dbReference>
<dbReference type="Pfam" id="PF06912">
    <property type="entry name" value="DUF1275"/>
    <property type="match status" value="1"/>
</dbReference>
<dbReference type="RefSeq" id="WP_229813988.1">
    <property type="nucleotide sequence ID" value="NZ_BMZA01000006.1"/>
</dbReference>
<name>A0A918PFQ9_9SPHN</name>
<dbReference type="EMBL" id="BMZA01000006">
    <property type="protein sequence ID" value="GGZ04911.1"/>
    <property type="molecule type" value="Genomic_DNA"/>
</dbReference>
<dbReference type="PANTHER" id="PTHR37314:SF4">
    <property type="entry name" value="UPF0700 TRANSMEMBRANE PROTEIN YOAK"/>
    <property type="match status" value="1"/>
</dbReference>
<feature type="transmembrane region" description="Helical" evidence="1">
    <location>
        <begin position="124"/>
        <end position="143"/>
    </location>
</feature>
<feature type="transmembrane region" description="Helical" evidence="1">
    <location>
        <begin position="45"/>
        <end position="67"/>
    </location>
</feature>